<name>A0A2A9NWG9_9AGAR</name>
<proteinExistence type="predicted"/>
<evidence type="ECO:0000256" key="1">
    <source>
        <dbReference type="SAM" id="MobiDB-lite"/>
    </source>
</evidence>
<sequence length="583" mass="65513">MSPPPSFSSSSPSPSPSPTCSPITFNTSPLLFLNTELLINLLDNCLSLDLLAVSHTCRRLHYVALPLYLSRFAIPSLHVTSLHLEGRYMHALMGLQSSLVLPPLDHLSVKFNDGPYFATEVRRLLTFVLRLGRIREVTLNLASIDSRWVNGLVSINSETWCSDLLQLLSILVENKCEKLTVTQGYFLTYESHVAVVQQQQQQSPPPPLPMVLHDNSSSSSTNVPPPATSPATTQRRRSFLQDSLTAVSNFFVRPSLVVSGMEMNTEQRPGPVELQAHTLRTFRLHSNLFFTHPFYSWMTNMLQTTPITSLSLQLSGVMQEEWTALLEFLSLPTLTHVAFASSCIHLNDILRFVARHPSITNVDLHRHYQYSCERRLSKKLRVYLPELSSLGGTPENVRLFLTRSHHIPSLQHIALSLPVHQRTFRPNDFESLNRVIACSIKGTQLHTLSLEFLVPVFCDQLPNCNNKRVYDGSEPPTLSYGSLIQAVASSPQQYARSSFASLETLKFSADGNFAFAKWVLPALPRWLAMFPALRRVTLATNCLPSHVQSKEDVVRSIKAACRLVTDVVLDDNDNVRKSSYWLD</sequence>
<organism evidence="2 3">
    <name type="scientific">Amanita thiersii Skay4041</name>
    <dbReference type="NCBI Taxonomy" id="703135"/>
    <lineage>
        <taxon>Eukaryota</taxon>
        <taxon>Fungi</taxon>
        <taxon>Dikarya</taxon>
        <taxon>Basidiomycota</taxon>
        <taxon>Agaricomycotina</taxon>
        <taxon>Agaricomycetes</taxon>
        <taxon>Agaricomycetidae</taxon>
        <taxon>Agaricales</taxon>
        <taxon>Pluteineae</taxon>
        <taxon>Amanitaceae</taxon>
        <taxon>Amanita</taxon>
    </lineage>
</organism>
<feature type="region of interest" description="Disordered" evidence="1">
    <location>
        <begin position="1"/>
        <end position="20"/>
    </location>
</feature>
<accession>A0A2A9NWG9</accession>
<reference evidence="2 3" key="1">
    <citation type="submission" date="2014-02" db="EMBL/GenBank/DDBJ databases">
        <title>Transposable element dynamics among asymbiotic and ectomycorrhizal Amanita fungi.</title>
        <authorList>
            <consortium name="DOE Joint Genome Institute"/>
            <person name="Hess J."/>
            <person name="Skrede I."/>
            <person name="Wolfe B."/>
            <person name="LaButti K."/>
            <person name="Ohm R.A."/>
            <person name="Grigoriev I.V."/>
            <person name="Pringle A."/>
        </authorList>
    </citation>
    <scope>NUCLEOTIDE SEQUENCE [LARGE SCALE GENOMIC DNA]</scope>
    <source>
        <strain evidence="2 3">SKay4041</strain>
    </source>
</reference>
<evidence type="ECO:0000313" key="2">
    <source>
        <dbReference type="EMBL" id="PFH53764.1"/>
    </source>
</evidence>
<dbReference type="OrthoDB" id="2635672at2759"/>
<gene>
    <name evidence="2" type="ORF">AMATHDRAFT_54261</name>
</gene>
<evidence type="ECO:0008006" key="4">
    <source>
        <dbReference type="Google" id="ProtNLM"/>
    </source>
</evidence>
<dbReference type="Proteomes" id="UP000242287">
    <property type="component" value="Unassembled WGS sequence"/>
</dbReference>
<protein>
    <recommendedName>
        <fullName evidence="4">F-box domain-containing protein</fullName>
    </recommendedName>
</protein>
<evidence type="ECO:0000313" key="3">
    <source>
        <dbReference type="Proteomes" id="UP000242287"/>
    </source>
</evidence>
<keyword evidence="3" id="KW-1185">Reference proteome</keyword>
<dbReference type="EMBL" id="KZ301972">
    <property type="protein sequence ID" value="PFH53764.1"/>
    <property type="molecule type" value="Genomic_DNA"/>
</dbReference>
<feature type="region of interest" description="Disordered" evidence="1">
    <location>
        <begin position="198"/>
        <end position="235"/>
    </location>
</feature>
<dbReference type="AlphaFoldDB" id="A0A2A9NWG9"/>